<dbReference type="AlphaFoldDB" id="A0A4R7D7X7"/>
<proteinExistence type="predicted"/>
<dbReference type="Proteomes" id="UP000294752">
    <property type="component" value="Unassembled WGS sequence"/>
</dbReference>
<organism evidence="1 2">
    <name type="scientific">Sphingobacterium paludis</name>
    <dbReference type="NCBI Taxonomy" id="1476465"/>
    <lineage>
        <taxon>Bacteria</taxon>
        <taxon>Pseudomonadati</taxon>
        <taxon>Bacteroidota</taxon>
        <taxon>Sphingobacteriia</taxon>
        <taxon>Sphingobacteriales</taxon>
        <taxon>Sphingobacteriaceae</taxon>
        <taxon>Sphingobacterium</taxon>
    </lineage>
</organism>
<dbReference type="EMBL" id="SNZV01000001">
    <property type="protein sequence ID" value="TDS17319.1"/>
    <property type="molecule type" value="Genomic_DNA"/>
</dbReference>
<keyword evidence="2" id="KW-1185">Reference proteome</keyword>
<evidence type="ECO:0008006" key="3">
    <source>
        <dbReference type="Google" id="ProtNLM"/>
    </source>
</evidence>
<reference evidence="1 2" key="1">
    <citation type="submission" date="2019-03" db="EMBL/GenBank/DDBJ databases">
        <title>Genomic Encyclopedia of Type Strains, Phase III (KMG-III): the genomes of soil and plant-associated and newly described type strains.</title>
        <authorList>
            <person name="Whitman W."/>
        </authorList>
    </citation>
    <scope>NUCLEOTIDE SEQUENCE [LARGE SCALE GENOMIC DNA]</scope>
    <source>
        <strain evidence="1 2">CGMCC 1.12801</strain>
    </source>
</reference>
<dbReference type="OrthoDB" id="701486at2"/>
<gene>
    <name evidence="1" type="ORF">B0I21_101183</name>
</gene>
<dbReference type="InterPro" id="IPR037883">
    <property type="entry name" value="Knr4/Smi1-like_sf"/>
</dbReference>
<evidence type="ECO:0000313" key="1">
    <source>
        <dbReference type="EMBL" id="TDS17319.1"/>
    </source>
</evidence>
<comment type="caution">
    <text evidence="1">The sequence shown here is derived from an EMBL/GenBank/DDBJ whole genome shotgun (WGS) entry which is preliminary data.</text>
</comment>
<sequence length="240" mass="27545">MTNLEIINTLKTNSFIDEDGESYTLDFLDPLSEAEIRELRESFPGKHIADELLEILQVTRGWDSAAFNMVYFDSIDEFGFWELSPNSVTLGHDGFGNYWVLDIDSRGNLGKVFFACHDPAVFMVHSQDLHEYLEHLLNFHENPGKNYINDFQINTVSEVWQHNGSCVPKTDFLKNKPEFEAFLSEFEGDEWTIADLTAGENGVGFAWGKFGPNQLVQRHPDELLWVLKNRKKGFLARLFG</sequence>
<dbReference type="SUPFAM" id="SSF160631">
    <property type="entry name" value="SMI1/KNR4-like"/>
    <property type="match status" value="1"/>
</dbReference>
<evidence type="ECO:0000313" key="2">
    <source>
        <dbReference type="Proteomes" id="UP000294752"/>
    </source>
</evidence>
<dbReference type="RefSeq" id="WP_133638459.1">
    <property type="nucleotide sequence ID" value="NZ_SNZV01000001.1"/>
</dbReference>
<name>A0A4R7D7X7_9SPHI</name>
<accession>A0A4R7D7X7</accession>
<protein>
    <recommendedName>
        <fullName evidence="3">SMI1/KNR4 family protein SUKH-1</fullName>
    </recommendedName>
</protein>